<keyword evidence="5" id="KW-1185">Reference proteome</keyword>
<evidence type="ECO:0000259" key="3">
    <source>
        <dbReference type="Pfam" id="PF07593"/>
    </source>
</evidence>
<evidence type="ECO:0000256" key="1">
    <source>
        <dbReference type="ARBA" id="ARBA00022729"/>
    </source>
</evidence>
<keyword evidence="1 2" id="KW-0732">Signal</keyword>
<accession>A0A849KUY3</accession>
<evidence type="ECO:0000313" key="4">
    <source>
        <dbReference type="EMBL" id="NNU79158.1"/>
    </source>
</evidence>
<comment type="caution">
    <text evidence="4">The sequence shown here is derived from an EMBL/GenBank/DDBJ whole genome shotgun (WGS) entry which is preliminary data.</text>
</comment>
<evidence type="ECO:0000313" key="5">
    <source>
        <dbReference type="Proteomes" id="UP000572377"/>
    </source>
</evidence>
<protein>
    <submittedName>
        <fullName evidence="4">CRTAC1 family protein</fullName>
    </submittedName>
</protein>
<dbReference type="InterPro" id="IPR027039">
    <property type="entry name" value="Crtac1"/>
</dbReference>
<feature type="domain" description="ASPIC/UnbV" evidence="3">
    <location>
        <begin position="429"/>
        <end position="495"/>
    </location>
</feature>
<dbReference type="InterPro" id="IPR011519">
    <property type="entry name" value="UnbV_ASPIC"/>
</dbReference>
<dbReference type="InterPro" id="IPR028994">
    <property type="entry name" value="Integrin_alpha_N"/>
</dbReference>
<feature type="chain" id="PRO_5032512145" evidence="2">
    <location>
        <begin position="18"/>
        <end position="507"/>
    </location>
</feature>
<dbReference type="EMBL" id="JABFBC010000001">
    <property type="protein sequence ID" value="NNU79158.1"/>
    <property type="molecule type" value="Genomic_DNA"/>
</dbReference>
<dbReference type="Gene3D" id="2.130.10.130">
    <property type="entry name" value="Integrin alpha, N-terminal"/>
    <property type="match status" value="1"/>
</dbReference>
<proteinExistence type="predicted"/>
<sequence length="507" mass="54640">MMRAALFLLLWPAVLQAGPRFQDVSADLPVAHVYDGGWEHFVGGGVAVFDCNGDALPEFLAAGGENPARLFVNRGGMAFVLGNGIPQLDGVTGAYPLDIDSDGLLDLAVLRVGPNLLLKGMGDCRFEDRTTEWGFDPGDRWSTAFSATWEPGQDWPTLAVGNYVDRSDPAGPFEACDANTLHRPDGTGYATPILLEPGFCALSILFSDRMLTGRADLRVSNDRHYYVRGGSEQMWRMEPLALMGPEEGWQPISIWGMGIASRDLNGDRLPEVVLTSMGDQLMLIAQPDGSYRGAPYDIGTYAQRPHVGDDGRPATGWHAEFADVDNDGRDDLFIAKGNVDQMPTNAMRDPNNLLMQGPDGRFTEASVEAGVATVERARGASLADFDGDGRLDLVVVNRRAPLELYRNVTSDTGNWLALEPRQAGPNGFAVGAFLEVETPGGVTHLREITVGGGHVGGQAGPQHFGLGPDTAAKVRVRWPDGGVSDWVGVEANRRLSLWRDGAGLDLR</sequence>
<evidence type="ECO:0000256" key="2">
    <source>
        <dbReference type="SAM" id="SignalP"/>
    </source>
</evidence>
<organism evidence="4 5">
    <name type="scientific">Halovulum dunhuangense</name>
    <dbReference type="NCBI Taxonomy" id="1505036"/>
    <lineage>
        <taxon>Bacteria</taxon>
        <taxon>Pseudomonadati</taxon>
        <taxon>Pseudomonadota</taxon>
        <taxon>Alphaproteobacteria</taxon>
        <taxon>Rhodobacterales</taxon>
        <taxon>Paracoccaceae</taxon>
        <taxon>Halovulum</taxon>
    </lineage>
</organism>
<dbReference type="Pfam" id="PF07593">
    <property type="entry name" value="UnbV_ASPIC"/>
    <property type="match status" value="1"/>
</dbReference>
<dbReference type="AlphaFoldDB" id="A0A849KUY3"/>
<feature type="signal peptide" evidence="2">
    <location>
        <begin position="1"/>
        <end position="17"/>
    </location>
</feature>
<name>A0A849KUY3_9RHOB</name>
<gene>
    <name evidence="4" type="ORF">HMH01_01790</name>
</gene>
<dbReference type="Pfam" id="PF13517">
    <property type="entry name" value="FG-GAP_3"/>
    <property type="match status" value="2"/>
</dbReference>
<dbReference type="InterPro" id="IPR013517">
    <property type="entry name" value="FG-GAP"/>
</dbReference>
<dbReference type="PANTHER" id="PTHR16026">
    <property type="entry name" value="CARTILAGE ACIDIC PROTEIN 1"/>
    <property type="match status" value="1"/>
</dbReference>
<dbReference type="PANTHER" id="PTHR16026:SF0">
    <property type="entry name" value="CARTILAGE ACIDIC PROTEIN 1"/>
    <property type="match status" value="1"/>
</dbReference>
<dbReference type="Proteomes" id="UP000572377">
    <property type="component" value="Unassembled WGS sequence"/>
</dbReference>
<dbReference type="SUPFAM" id="SSF69318">
    <property type="entry name" value="Integrin alpha N-terminal domain"/>
    <property type="match status" value="1"/>
</dbReference>
<reference evidence="4 5" key="1">
    <citation type="submission" date="2020-05" db="EMBL/GenBank/DDBJ databases">
        <title>Gimesia benthica sp. nov., a novel planctomycete isolated from a deep-sea water sample of the Northwest Indian Ocean.</title>
        <authorList>
            <person name="Wang J."/>
            <person name="Ruan C."/>
            <person name="Song L."/>
            <person name="Zhu Y."/>
            <person name="Li A."/>
            <person name="Zheng X."/>
            <person name="Wang L."/>
            <person name="Lu Z."/>
            <person name="Huang Y."/>
            <person name="Du W."/>
            <person name="Zhou Y."/>
            <person name="Huang L."/>
            <person name="Dai X."/>
        </authorList>
    </citation>
    <scope>NUCLEOTIDE SEQUENCE [LARGE SCALE GENOMIC DNA]</scope>
    <source>
        <strain evidence="4 5">YYQ-30</strain>
    </source>
</reference>